<accession>H0QUU7</accession>
<evidence type="ECO:0000313" key="12">
    <source>
        <dbReference type="Proteomes" id="UP000035034"/>
    </source>
</evidence>
<evidence type="ECO:0000256" key="5">
    <source>
        <dbReference type="ARBA" id="ARBA00022679"/>
    </source>
</evidence>
<dbReference type="Pfam" id="PF02870">
    <property type="entry name" value="Methyltransf_1N"/>
    <property type="match status" value="1"/>
</dbReference>
<dbReference type="Pfam" id="PF01035">
    <property type="entry name" value="DNA_binding_1"/>
    <property type="match status" value="1"/>
</dbReference>
<name>H0QUU7_9ACTN</name>
<keyword evidence="7" id="KW-0234">DNA repair</keyword>
<proteinExistence type="inferred from homology"/>
<keyword evidence="4 11" id="KW-0489">Methyltransferase</keyword>
<dbReference type="OrthoDB" id="9802228at2"/>
<evidence type="ECO:0000259" key="9">
    <source>
        <dbReference type="Pfam" id="PF01035"/>
    </source>
</evidence>
<dbReference type="Gene3D" id="3.30.160.70">
    <property type="entry name" value="Methylated DNA-protein cysteine methyltransferase domain"/>
    <property type="match status" value="1"/>
</dbReference>
<comment type="caution">
    <text evidence="11">The sequence shown here is derived from an EMBL/GenBank/DDBJ whole genome shotgun (WGS) entry which is preliminary data.</text>
</comment>
<dbReference type="GO" id="GO:0032259">
    <property type="term" value="P:methylation"/>
    <property type="evidence" value="ECO:0007669"/>
    <property type="project" value="UniProtKB-KW"/>
</dbReference>
<dbReference type="InterPro" id="IPR036388">
    <property type="entry name" value="WH-like_DNA-bd_sf"/>
</dbReference>
<evidence type="ECO:0000256" key="1">
    <source>
        <dbReference type="ARBA" id="ARBA00001286"/>
    </source>
</evidence>
<evidence type="ECO:0000313" key="11">
    <source>
        <dbReference type="EMBL" id="GAB16598.1"/>
    </source>
</evidence>
<comment type="catalytic activity">
    <reaction evidence="8">
        <text>a 6-O-methyl-2'-deoxyguanosine in DNA + L-cysteinyl-[protein] = S-methyl-L-cysteinyl-[protein] + a 2'-deoxyguanosine in DNA</text>
        <dbReference type="Rhea" id="RHEA:24000"/>
        <dbReference type="Rhea" id="RHEA-COMP:10131"/>
        <dbReference type="Rhea" id="RHEA-COMP:10132"/>
        <dbReference type="Rhea" id="RHEA-COMP:11367"/>
        <dbReference type="Rhea" id="RHEA-COMP:11368"/>
        <dbReference type="ChEBI" id="CHEBI:29950"/>
        <dbReference type="ChEBI" id="CHEBI:82612"/>
        <dbReference type="ChEBI" id="CHEBI:85445"/>
        <dbReference type="ChEBI" id="CHEBI:85448"/>
        <dbReference type="EC" id="2.1.1.63"/>
    </reaction>
</comment>
<evidence type="ECO:0000256" key="2">
    <source>
        <dbReference type="ARBA" id="ARBA00008711"/>
    </source>
</evidence>
<dbReference type="NCBIfam" id="TIGR00589">
    <property type="entry name" value="ogt"/>
    <property type="match status" value="1"/>
</dbReference>
<dbReference type="InterPro" id="IPR036217">
    <property type="entry name" value="MethylDNA_cys_MeTrfase_DNAb"/>
</dbReference>
<feature type="domain" description="Methylated-DNA-[protein]-cysteine S-methyltransferase DNA binding" evidence="9">
    <location>
        <begin position="84"/>
        <end position="163"/>
    </location>
</feature>
<comment type="catalytic activity">
    <reaction evidence="1">
        <text>a 4-O-methyl-thymidine in DNA + L-cysteinyl-[protein] = a thymidine in DNA + S-methyl-L-cysteinyl-[protein]</text>
        <dbReference type="Rhea" id="RHEA:53428"/>
        <dbReference type="Rhea" id="RHEA-COMP:10131"/>
        <dbReference type="Rhea" id="RHEA-COMP:10132"/>
        <dbReference type="Rhea" id="RHEA-COMP:13555"/>
        <dbReference type="Rhea" id="RHEA-COMP:13556"/>
        <dbReference type="ChEBI" id="CHEBI:29950"/>
        <dbReference type="ChEBI" id="CHEBI:82612"/>
        <dbReference type="ChEBI" id="CHEBI:137386"/>
        <dbReference type="ChEBI" id="CHEBI:137387"/>
        <dbReference type="EC" id="2.1.1.63"/>
    </reaction>
</comment>
<dbReference type="GO" id="GO:0003908">
    <property type="term" value="F:methylated-DNA-[protein]-cysteine S-methyltransferase activity"/>
    <property type="evidence" value="ECO:0007669"/>
    <property type="project" value="UniProtKB-EC"/>
</dbReference>
<dbReference type="GO" id="GO:0006281">
    <property type="term" value="P:DNA repair"/>
    <property type="evidence" value="ECO:0007669"/>
    <property type="project" value="UniProtKB-KW"/>
</dbReference>
<evidence type="ECO:0000256" key="3">
    <source>
        <dbReference type="ARBA" id="ARBA00011918"/>
    </source>
</evidence>
<evidence type="ECO:0000256" key="7">
    <source>
        <dbReference type="ARBA" id="ARBA00023204"/>
    </source>
</evidence>
<dbReference type="PANTHER" id="PTHR10815">
    <property type="entry name" value="METHYLATED-DNA--PROTEIN-CYSTEINE METHYLTRANSFERASE"/>
    <property type="match status" value="1"/>
</dbReference>
<evidence type="ECO:0000256" key="6">
    <source>
        <dbReference type="ARBA" id="ARBA00022763"/>
    </source>
</evidence>
<keyword evidence="5 11" id="KW-0808">Transferase</keyword>
<dbReference type="PANTHER" id="PTHR10815:SF13">
    <property type="entry name" value="METHYLATED-DNA--PROTEIN-CYSTEINE METHYLTRANSFERASE"/>
    <property type="match status" value="1"/>
</dbReference>
<dbReference type="EC" id="2.1.1.63" evidence="3"/>
<feature type="domain" description="Methylguanine DNA methyltransferase ribonuclease-like" evidence="10">
    <location>
        <begin position="3"/>
        <end position="78"/>
    </location>
</feature>
<dbReference type="InterPro" id="IPR036631">
    <property type="entry name" value="MGMT_N_sf"/>
</dbReference>
<evidence type="ECO:0000259" key="10">
    <source>
        <dbReference type="Pfam" id="PF02870"/>
    </source>
</evidence>
<dbReference type="SUPFAM" id="SSF46767">
    <property type="entry name" value="Methylated DNA-protein cysteine methyltransferase, C-terminal domain"/>
    <property type="match status" value="1"/>
</dbReference>
<keyword evidence="6" id="KW-0227">DNA damage</keyword>
<keyword evidence="12" id="KW-1185">Reference proteome</keyword>
<dbReference type="SUPFAM" id="SSF53155">
    <property type="entry name" value="Methylated DNA-protein cysteine methyltransferase domain"/>
    <property type="match status" value="1"/>
</dbReference>
<comment type="similarity">
    <text evidence="2">Belongs to the MGMT family.</text>
</comment>
<dbReference type="CDD" id="cd06445">
    <property type="entry name" value="ATase"/>
    <property type="match status" value="1"/>
</dbReference>
<protein>
    <recommendedName>
        <fullName evidence="3">methylated-DNA--[protein]-cysteine S-methyltransferase</fullName>
        <ecNumber evidence="3">2.1.1.63</ecNumber>
    </recommendedName>
</protein>
<dbReference type="RefSeq" id="WP_007315936.1">
    <property type="nucleotide sequence ID" value="NZ_BAEH01000008.1"/>
</dbReference>
<dbReference type="STRING" id="1077974.GOEFS_008_00070"/>
<dbReference type="Proteomes" id="UP000035034">
    <property type="component" value="Unassembled WGS sequence"/>
</dbReference>
<dbReference type="InterPro" id="IPR014048">
    <property type="entry name" value="MethylDNA_cys_MeTrfase_DNA-bd"/>
</dbReference>
<dbReference type="eggNOG" id="COG0350">
    <property type="taxonomic scope" value="Bacteria"/>
</dbReference>
<dbReference type="EMBL" id="BAEH01000008">
    <property type="protein sequence ID" value="GAB16598.1"/>
    <property type="molecule type" value="Genomic_DNA"/>
</dbReference>
<dbReference type="InterPro" id="IPR008332">
    <property type="entry name" value="MethylG_MeTrfase_N"/>
</dbReference>
<dbReference type="FunFam" id="1.10.10.10:FF:000214">
    <property type="entry name" value="Methylated-DNA--protein-cysteine methyltransferase"/>
    <property type="match status" value="1"/>
</dbReference>
<gene>
    <name evidence="11" type="primary">ogt</name>
    <name evidence="11" type="ORF">GOEFS_008_00070</name>
</gene>
<sequence>MTLRHSLIESPVGEVRIVADVEADADCLVGVYFSGGKSRADNVDGPRVELSEDDFLRAVARQLAEYFDRSRSVFELPVVLRGNEFQVSVWNLIAAIDFGCTRTYGELAADLGSVGLAQAVGRAAGQNPVGIVVGCHRVIGSGGKLVGYAGGVERKRFLLDLEEPAEVRESRLF</sequence>
<dbReference type="AlphaFoldDB" id="H0QUU7"/>
<organism evidence="11 12">
    <name type="scientific">Gordonia effusa NBRC 100432</name>
    <dbReference type="NCBI Taxonomy" id="1077974"/>
    <lineage>
        <taxon>Bacteria</taxon>
        <taxon>Bacillati</taxon>
        <taxon>Actinomycetota</taxon>
        <taxon>Actinomycetes</taxon>
        <taxon>Mycobacteriales</taxon>
        <taxon>Gordoniaceae</taxon>
        <taxon>Gordonia</taxon>
    </lineage>
</organism>
<dbReference type="Gene3D" id="1.10.10.10">
    <property type="entry name" value="Winged helix-like DNA-binding domain superfamily/Winged helix DNA-binding domain"/>
    <property type="match status" value="1"/>
</dbReference>
<evidence type="ECO:0000256" key="4">
    <source>
        <dbReference type="ARBA" id="ARBA00022603"/>
    </source>
</evidence>
<evidence type="ECO:0000256" key="8">
    <source>
        <dbReference type="ARBA" id="ARBA00049348"/>
    </source>
</evidence>
<reference evidence="11 12" key="1">
    <citation type="submission" date="2011-12" db="EMBL/GenBank/DDBJ databases">
        <title>Whole genome shotgun sequence of Gordonia effusa NBRC 100432.</title>
        <authorList>
            <person name="Yoshida I."/>
            <person name="Takarada H."/>
            <person name="Hosoyama A."/>
            <person name="Tsuchikane K."/>
            <person name="Katsumata H."/>
            <person name="Yamazaki S."/>
            <person name="Fujita N."/>
        </authorList>
    </citation>
    <scope>NUCLEOTIDE SEQUENCE [LARGE SCALE GENOMIC DNA]</scope>
    <source>
        <strain evidence="11 12">NBRC 100432</strain>
    </source>
</reference>